<feature type="compositionally biased region" description="Low complexity" evidence="1">
    <location>
        <begin position="30"/>
        <end position="53"/>
    </location>
</feature>
<comment type="caution">
    <text evidence="2">The sequence shown here is derived from an EMBL/GenBank/DDBJ whole genome shotgun (WGS) entry which is preliminary data.</text>
</comment>
<accession>A0A9K3LGL7</accession>
<dbReference type="Proteomes" id="UP000693970">
    <property type="component" value="Unassembled WGS sequence"/>
</dbReference>
<keyword evidence="3" id="KW-1185">Reference proteome</keyword>
<feature type="compositionally biased region" description="Low complexity" evidence="1">
    <location>
        <begin position="88"/>
        <end position="104"/>
    </location>
</feature>
<protein>
    <submittedName>
        <fullName evidence="2">Uncharacterized protein</fullName>
    </submittedName>
</protein>
<feature type="region of interest" description="Disordered" evidence="1">
    <location>
        <begin position="87"/>
        <end position="107"/>
    </location>
</feature>
<feature type="region of interest" description="Disordered" evidence="1">
    <location>
        <begin position="408"/>
        <end position="437"/>
    </location>
</feature>
<dbReference type="OrthoDB" id="48925at2759"/>
<feature type="region of interest" description="Disordered" evidence="1">
    <location>
        <begin position="25"/>
        <end position="53"/>
    </location>
</feature>
<dbReference type="AlphaFoldDB" id="A0A9K3LGL7"/>
<evidence type="ECO:0000313" key="2">
    <source>
        <dbReference type="EMBL" id="KAG7362044.1"/>
    </source>
</evidence>
<reference evidence="2" key="2">
    <citation type="submission" date="2021-04" db="EMBL/GenBank/DDBJ databases">
        <authorList>
            <person name="Podell S."/>
        </authorList>
    </citation>
    <scope>NUCLEOTIDE SEQUENCE</scope>
    <source>
        <strain evidence="2">Hildebrandi</strain>
    </source>
</reference>
<name>A0A9K3LGL7_9STRA</name>
<evidence type="ECO:0000256" key="1">
    <source>
        <dbReference type="SAM" id="MobiDB-lite"/>
    </source>
</evidence>
<dbReference type="EMBL" id="JAGRRH010000012">
    <property type="protein sequence ID" value="KAG7362044.1"/>
    <property type="molecule type" value="Genomic_DNA"/>
</dbReference>
<feature type="region of interest" description="Disordered" evidence="1">
    <location>
        <begin position="266"/>
        <end position="287"/>
    </location>
</feature>
<sequence length="619" mass="68034">MSNNIPRPTSLFSSFLSATGMTSFQTEQQNGNDDGYNGNNNSNNYTVESDTTLPPVPSSLLASTLPPSLLADAFSSNFASTGMSLDGTTTSATTTTATTTTSNTGGLVLPPRPRRMWEIQDKLRPIPPYYPPLDPNCTCLVTDVSASVVASRITECLRKRSIAAEYDEESAMAQCMTVDRSHFTIYLYRGNKSRSMVDQTIFSVPSPPIIVECQRQSGNVASFHSACYAVLQAAKGNDTGSDKRKPQFANGMEFQSLSPAVKRRRLLQTTSSSSSGRPETIQHRHASTVRRMSTISSPSMAAEAAFEGALELLQKDRLECQVLGMERLVNLTNEEISGGDVCDYVSQRLLQDDWLVDSFLMHPEAEQAMAALKTTKTKSKRDRSNQEFETTALIRSFLESPAAVAPSPRFTLSEKEDRNPTISPAASQGEEMSQEEYNHEAKLRSLALRVLCNALYSLQKSGSLQDILWPRKSEEEQSSKRKCGISNSNSVSEDCNISRLIQPPFLLSLVQDMQGASRPPSVSEIGFQLASVHESALAIRCLRLLAGCISDSNGIDDDDDDDDDMTTSFVQARVQDFLRNEVVLESLELARSYGRATHSVLQMEAEQTYAQLTEDVRSC</sequence>
<reference evidence="2" key="1">
    <citation type="journal article" date="2021" name="Sci. Rep.">
        <title>Diploid genomic architecture of Nitzschia inconspicua, an elite biomass production diatom.</title>
        <authorList>
            <person name="Oliver A."/>
            <person name="Podell S."/>
            <person name="Pinowska A."/>
            <person name="Traller J.C."/>
            <person name="Smith S.R."/>
            <person name="McClure R."/>
            <person name="Beliaev A."/>
            <person name="Bohutskyi P."/>
            <person name="Hill E.A."/>
            <person name="Rabines A."/>
            <person name="Zheng H."/>
            <person name="Allen L.Z."/>
            <person name="Kuo A."/>
            <person name="Grigoriev I.V."/>
            <person name="Allen A.E."/>
            <person name="Hazlebeck D."/>
            <person name="Allen E.E."/>
        </authorList>
    </citation>
    <scope>NUCLEOTIDE SEQUENCE</scope>
    <source>
        <strain evidence="2">Hildebrandi</strain>
    </source>
</reference>
<proteinExistence type="predicted"/>
<gene>
    <name evidence="2" type="ORF">IV203_025710</name>
</gene>
<evidence type="ECO:0000313" key="3">
    <source>
        <dbReference type="Proteomes" id="UP000693970"/>
    </source>
</evidence>
<organism evidence="2 3">
    <name type="scientific">Nitzschia inconspicua</name>
    <dbReference type="NCBI Taxonomy" id="303405"/>
    <lineage>
        <taxon>Eukaryota</taxon>
        <taxon>Sar</taxon>
        <taxon>Stramenopiles</taxon>
        <taxon>Ochrophyta</taxon>
        <taxon>Bacillariophyta</taxon>
        <taxon>Bacillariophyceae</taxon>
        <taxon>Bacillariophycidae</taxon>
        <taxon>Bacillariales</taxon>
        <taxon>Bacillariaceae</taxon>
        <taxon>Nitzschia</taxon>
    </lineage>
</organism>